<comment type="subcellular location">
    <subcellularLocation>
        <location evidence="1">Membrane</location>
        <topology evidence="1">Multi-pass membrane protein</topology>
    </subcellularLocation>
</comment>
<dbReference type="EMBL" id="KK088433">
    <property type="protein sequence ID" value="EYE93191.1"/>
    <property type="molecule type" value="Genomic_DNA"/>
</dbReference>
<evidence type="ECO:0000256" key="6">
    <source>
        <dbReference type="SAM" id="MobiDB-lite"/>
    </source>
</evidence>
<feature type="transmembrane region" description="Helical" evidence="7">
    <location>
        <begin position="248"/>
        <end position="269"/>
    </location>
</feature>
<gene>
    <name evidence="9" type="ORF">EURHEDRAFT_167939</name>
</gene>
<dbReference type="Proteomes" id="UP000019804">
    <property type="component" value="Unassembled WGS sequence"/>
</dbReference>
<evidence type="ECO:0000259" key="8">
    <source>
        <dbReference type="Pfam" id="PF20684"/>
    </source>
</evidence>
<name>A0A017S8R1_ASPRC</name>
<dbReference type="InterPro" id="IPR049326">
    <property type="entry name" value="Rhodopsin_dom_fungi"/>
</dbReference>
<evidence type="ECO:0000256" key="7">
    <source>
        <dbReference type="SAM" id="Phobius"/>
    </source>
</evidence>
<keyword evidence="3 7" id="KW-1133">Transmembrane helix</keyword>
<dbReference type="STRING" id="1388766.A0A017S8R1"/>
<dbReference type="AlphaFoldDB" id="A0A017S8R1"/>
<sequence>MADNFTIEAFTLLSLAVVVIVIRTGARLSMVGIRNFQVDDYLMPLAAVVYGLETGAAYSVGAKWKGLANNSMTDAQRLALSPDSEEFLLRVGGSKTQVMGWSLYTLLLWLLKTCMAVFYSRLTSGLMNMHLRVRLAYVFIGVTYIAVICSILFGCHPMHKNWQIYPDPGNYCQPAVSSIDVFVTVTLNVATDLYLISIPAPMLFKARLPWWEKCELLVLFSGGFFVMAAGILRCVLIVTAGANGAQQAGSWACRETFVAVVIGNIPMIYPVVRRIARRANGYLSSFGGSTSDNLSHPLSENRYHTDKSDHSRRKKFRHPLSLPGESQWANTINNDEQMILPTSRQHPPTCESNMHDQDWDAVSQRSQDGIKVVHETIVQSKARNMV</sequence>
<organism evidence="9 10">
    <name type="scientific">Aspergillus ruber (strain CBS 135680)</name>
    <dbReference type="NCBI Taxonomy" id="1388766"/>
    <lineage>
        <taxon>Eukaryota</taxon>
        <taxon>Fungi</taxon>
        <taxon>Dikarya</taxon>
        <taxon>Ascomycota</taxon>
        <taxon>Pezizomycotina</taxon>
        <taxon>Eurotiomycetes</taxon>
        <taxon>Eurotiomycetidae</taxon>
        <taxon>Eurotiales</taxon>
        <taxon>Aspergillaceae</taxon>
        <taxon>Aspergillus</taxon>
        <taxon>Aspergillus subgen. Aspergillus</taxon>
    </lineage>
</organism>
<evidence type="ECO:0000313" key="10">
    <source>
        <dbReference type="Proteomes" id="UP000019804"/>
    </source>
</evidence>
<reference evidence="10" key="1">
    <citation type="journal article" date="2014" name="Nat. Commun.">
        <title>Genomic adaptations of the halophilic Dead Sea filamentous fungus Eurotium rubrum.</title>
        <authorList>
            <person name="Kis-Papo T."/>
            <person name="Weig A.R."/>
            <person name="Riley R."/>
            <person name="Persoh D."/>
            <person name="Salamov A."/>
            <person name="Sun H."/>
            <person name="Lipzen A."/>
            <person name="Wasser S.P."/>
            <person name="Rambold G."/>
            <person name="Grigoriev I.V."/>
            <person name="Nevo E."/>
        </authorList>
    </citation>
    <scope>NUCLEOTIDE SEQUENCE [LARGE SCALE GENOMIC DNA]</scope>
    <source>
        <strain evidence="10">CBS 135680</strain>
    </source>
</reference>
<keyword evidence="10" id="KW-1185">Reference proteome</keyword>
<evidence type="ECO:0000256" key="2">
    <source>
        <dbReference type="ARBA" id="ARBA00022692"/>
    </source>
</evidence>
<keyword evidence="2 7" id="KW-0812">Transmembrane</keyword>
<dbReference type="GeneID" id="63692956"/>
<feature type="region of interest" description="Disordered" evidence="6">
    <location>
        <begin position="294"/>
        <end position="328"/>
    </location>
</feature>
<dbReference type="RefSeq" id="XP_040636879.1">
    <property type="nucleotide sequence ID" value="XM_040777832.1"/>
</dbReference>
<dbReference type="GO" id="GO:0016020">
    <property type="term" value="C:membrane"/>
    <property type="evidence" value="ECO:0007669"/>
    <property type="project" value="UniProtKB-SubCell"/>
</dbReference>
<feature type="transmembrane region" description="Helical" evidence="7">
    <location>
        <begin position="6"/>
        <end position="26"/>
    </location>
</feature>
<dbReference type="OrthoDB" id="2988756at2759"/>
<accession>A0A017S8R1</accession>
<evidence type="ECO:0000313" key="9">
    <source>
        <dbReference type="EMBL" id="EYE93191.1"/>
    </source>
</evidence>
<feature type="domain" description="Rhodopsin" evidence="8">
    <location>
        <begin position="23"/>
        <end position="274"/>
    </location>
</feature>
<dbReference type="PANTHER" id="PTHR33048">
    <property type="entry name" value="PTH11-LIKE INTEGRAL MEMBRANE PROTEIN (AFU_ORTHOLOGUE AFUA_5G11245)"/>
    <property type="match status" value="1"/>
</dbReference>
<feature type="transmembrane region" description="Helical" evidence="7">
    <location>
        <begin position="101"/>
        <end position="122"/>
    </location>
</feature>
<feature type="transmembrane region" description="Helical" evidence="7">
    <location>
        <begin position="38"/>
        <end position="60"/>
    </location>
</feature>
<evidence type="ECO:0000256" key="4">
    <source>
        <dbReference type="ARBA" id="ARBA00023136"/>
    </source>
</evidence>
<dbReference type="Pfam" id="PF20684">
    <property type="entry name" value="Fung_rhodopsin"/>
    <property type="match status" value="1"/>
</dbReference>
<evidence type="ECO:0000256" key="1">
    <source>
        <dbReference type="ARBA" id="ARBA00004141"/>
    </source>
</evidence>
<keyword evidence="4 7" id="KW-0472">Membrane</keyword>
<feature type="transmembrane region" description="Helical" evidence="7">
    <location>
        <begin position="174"/>
        <end position="195"/>
    </location>
</feature>
<feature type="transmembrane region" description="Helical" evidence="7">
    <location>
        <begin position="216"/>
        <end position="242"/>
    </location>
</feature>
<feature type="transmembrane region" description="Helical" evidence="7">
    <location>
        <begin position="134"/>
        <end position="154"/>
    </location>
</feature>
<feature type="compositionally biased region" description="Basic and acidic residues" evidence="6">
    <location>
        <begin position="299"/>
        <end position="309"/>
    </location>
</feature>
<proteinExistence type="inferred from homology"/>
<dbReference type="InterPro" id="IPR052337">
    <property type="entry name" value="SAT4-like"/>
</dbReference>
<dbReference type="PANTHER" id="PTHR33048:SF2">
    <property type="entry name" value="SRPK"/>
    <property type="match status" value="1"/>
</dbReference>
<dbReference type="HOGENOM" id="CLU_019101_0_1_1"/>
<protein>
    <recommendedName>
        <fullName evidence="8">Rhodopsin domain-containing protein</fullName>
    </recommendedName>
</protein>
<evidence type="ECO:0000256" key="5">
    <source>
        <dbReference type="ARBA" id="ARBA00038359"/>
    </source>
</evidence>
<evidence type="ECO:0000256" key="3">
    <source>
        <dbReference type="ARBA" id="ARBA00022989"/>
    </source>
</evidence>
<comment type="similarity">
    <text evidence="5">Belongs to the SAT4 family.</text>
</comment>